<dbReference type="InterPro" id="IPR036890">
    <property type="entry name" value="HATPase_C_sf"/>
</dbReference>
<sequence>MFEGDRWGTKNRTVKDGVDVEISLDLLLPRDAASVPATRRLLDAALTALGVDDQIRGDIEVMLTEACTNVIRHAERGVGYTVRATIQDRRCLIKVIDSGRGFDPTGVPDPGPREERGRGLLIMKALADDVRFRSLPEAGALVALEKRLRYGADSLGVRLTADHAAPFVAAADPAMDEFADRLFEMARAGRTAELVEYVEAGVPPNLSDDGGDTLLMLAASHGHADTVRALAARGADPERPNDEGLRPLPGAVLQREPDVVRALLDAGADPRAGSPSAVDTARMFGGTEFLAWFDAESEG</sequence>
<dbReference type="InterPro" id="IPR036770">
    <property type="entry name" value="Ankyrin_rpt-contain_sf"/>
</dbReference>
<dbReference type="EMBL" id="RBWU01000007">
    <property type="protein sequence ID" value="RKS69062.1"/>
    <property type="molecule type" value="Genomic_DNA"/>
</dbReference>
<dbReference type="PANTHER" id="PTHR35526">
    <property type="entry name" value="ANTI-SIGMA-F FACTOR RSBW-RELATED"/>
    <property type="match status" value="1"/>
</dbReference>
<dbReference type="Pfam" id="PF12796">
    <property type="entry name" value="Ank_2"/>
    <property type="match status" value="1"/>
</dbReference>
<dbReference type="Proteomes" id="UP000274601">
    <property type="component" value="Unassembled WGS sequence"/>
</dbReference>
<dbReference type="InterPro" id="IPR050267">
    <property type="entry name" value="Anti-sigma-factor_SerPK"/>
</dbReference>
<evidence type="ECO:0000256" key="2">
    <source>
        <dbReference type="PROSITE-ProRule" id="PRU00023"/>
    </source>
</evidence>
<dbReference type="RefSeq" id="WP_337959781.1">
    <property type="nucleotide sequence ID" value="NZ_RBWU01000007.1"/>
</dbReference>
<keyword evidence="1" id="KW-0723">Serine/threonine-protein kinase</keyword>
<evidence type="ECO:0000256" key="1">
    <source>
        <dbReference type="ARBA" id="ARBA00022527"/>
    </source>
</evidence>
<dbReference type="InterPro" id="IPR002110">
    <property type="entry name" value="Ankyrin_rpt"/>
</dbReference>
<dbReference type="PROSITE" id="PS50088">
    <property type="entry name" value="ANK_REPEAT"/>
    <property type="match status" value="2"/>
</dbReference>
<dbReference type="InterPro" id="IPR003594">
    <property type="entry name" value="HATPase_dom"/>
</dbReference>
<name>A0A495QBK7_9ACTN</name>
<gene>
    <name evidence="4" type="ORF">BZB76_6201</name>
</gene>
<dbReference type="AlphaFoldDB" id="A0A495QBK7"/>
<evidence type="ECO:0000313" key="4">
    <source>
        <dbReference type="EMBL" id="RKS69062.1"/>
    </source>
</evidence>
<dbReference type="SUPFAM" id="SSF55874">
    <property type="entry name" value="ATPase domain of HSP90 chaperone/DNA topoisomerase II/histidine kinase"/>
    <property type="match status" value="1"/>
</dbReference>
<dbReference type="SMART" id="SM00248">
    <property type="entry name" value="ANK"/>
    <property type="match status" value="2"/>
</dbReference>
<evidence type="ECO:0000259" key="3">
    <source>
        <dbReference type="Pfam" id="PF13581"/>
    </source>
</evidence>
<keyword evidence="1" id="KW-0808">Transferase</keyword>
<dbReference type="PANTHER" id="PTHR35526:SF3">
    <property type="entry name" value="ANTI-SIGMA-F FACTOR RSBW"/>
    <property type="match status" value="1"/>
</dbReference>
<organism evidence="4 5">
    <name type="scientific">Actinomadura pelletieri DSM 43383</name>
    <dbReference type="NCBI Taxonomy" id="1120940"/>
    <lineage>
        <taxon>Bacteria</taxon>
        <taxon>Bacillati</taxon>
        <taxon>Actinomycetota</taxon>
        <taxon>Actinomycetes</taxon>
        <taxon>Streptosporangiales</taxon>
        <taxon>Thermomonosporaceae</taxon>
        <taxon>Actinomadura</taxon>
    </lineage>
</organism>
<dbReference type="CDD" id="cd16936">
    <property type="entry name" value="HATPase_RsbW-like"/>
    <property type="match status" value="1"/>
</dbReference>
<keyword evidence="1" id="KW-0418">Kinase</keyword>
<comment type="caution">
    <text evidence="4">The sequence shown here is derived from an EMBL/GenBank/DDBJ whole genome shotgun (WGS) entry which is preliminary data.</text>
</comment>
<keyword evidence="5" id="KW-1185">Reference proteome</keyword>
<dbReference type="SUPFAM" id="SSF48403">
    <property type="entry name" value="Ankyrin repeat"/>
    <property type="match status" value="1"/>
</dbReference>
<protein>
    <submittedName>
        <fullName evidence="4">Anti-sigma regulatory factor (Ser/Thr protein kinase)</fullName>
    </submittedName>
</protein>
<feature type="domain" description="Histidine kinase/HSP90-like ATPase" evidence="3">
    <location>
        <begin position="29"/>
        <end position="142"/>
    </location>
</feature>
<evidence type="ECO:0000313" key="5">
    <source>
        <dbReference type="Proteomes" id="UP000274601"/>
    </source>
</evidence>
<accession>A0A495QBK7</accession>
<dbReference type="Gene3D" id="1.25.40.20">
    <property type="entry name" value="Ankyrin repeat-containing domain"/>
    <property type="match status" value="1"/>
</dbReference>
<reference evidence="4 5" key="1">
    <citation type="submission" date="2018-10" db="EMBL/GenBank/DDBJ databases">
        <title>Genomic Encyclopedia of Archaeal and Bacterial Type Strains, Phase II (KMG-II): from individual species to whole genera.</title>
        <authorList>
            <person name="Goeker M."/>
        </authorList>
    </citation>
    <scope>NUCLEOTIDE SEQUENCE [LARGE SCALE GENOMIC DNA]</scope>
    <source>
        <strain evidence="4 5">DSM 43383</strain>
    </source>
</reference>
<dbReference type="Pfam" id="PF13581">
    <property type="entry name" value="HATPase_c_2"/>
    <property type="match status" value="1"/>
</dbReference>
<dbReference type="PROSITE" id="PS50297">
    <property type="entry name" value="ANK_REP_REGION"/>
    <property type="match status" value="1"/>
</dbReference>
<dbReference type="Gene3D" id="3.30.565.10">
    <property type="entry name" value="Histidine kinase-like ATPase, C-terminal domain"/>
    <property type="match status" value="1"/>
</dbReference>
<dbReference type="GO" id="GO:0004674">
    <property type="term" value="F:protein serine/threonine kinase activity"/>
    <property type="evidence" value="ECO:0007669"/>
    <property type="project" value="UniProtKB-KW"/>
</dbReference>
<feature type="repeat" description="ANK" evidence="2">
    <location>
        <begin position="210"/>
        <end position="242"/>
    </location>
</feature>
<feature type="repeat" description="ANK" evidence="2">
    <location>
        <begin position="243"/>
        <end position="275"/>
    </location>
</feature>
<proteinExistence type="predicted"/>
<keyword evidence="2" id="KW-0040">ANK repeat</keyword>